<keyword evidence="1" id="KW-0732">Signal</keyword>
<accession>A0A7D4SIV6</accession>
<protein>
    <submittedName>
        <fullName evidence="2">Copper chaperone PCu(A)C</fullName>
    </submittedName>
</protein>
<dbReference type="KEGG" id="txa:HQN79_11320"/>
<dbReference type="PANTHER" id="PTHR36302:SF1">
    <property type="entry name" value="COPPER CHAPERONE PCU(A)C"/>
    <property type="match status" value="1"/>
</dbReference>
<dbReference type="Gene3D" id="1.20.120.1490">
    <property type="match status" value="1"/>
</dbReference>
<reference evidence="2 3" key="1">
    <citation type="submission" date="2020-05" db="EMBL/GenBank/DDBJ databases">
        <title>Thiomicrorhabdus sediminis sp.nov. and Thiomicrorhabdus xiamenensis sp.nov., novel sulfur-oxidizing bacteria isolated from coastal sediment.</title>
        <authorList>
            <person name="Liu X."/>
        </authorList>
    </citation>
    <scope>NUCLEOTIDE SEQUENCE [LARGE SCALE GENOMIC DNA]</scope>
    <source>
        <strain evidence="2 3">G2</strain>
    </source>
</reference>
<dbReference type="SUPFAM" id="SSF110087">
    <property type="entry name" value="DR1885-like metal-binding protein"/>
    <property type="match status" value="1"/>
</dbReference>
<dbReference type="Proteomes" id="UP000504724">
    <property type="component" value="Chromosome"/>
</dbReference>
<dbReference type="Gene3D" id="2.60.40.1890">
    <property type="entry name" value="PCu(A)C copper chaperone"/>
    <property type="match status" value="1"/>
</dbReference>
<feature type="signal peptide" evidence="1">
    <location>
        <begin position="1"/>
        <end position="22"/>
    </location>
</feature>
<dbReference type="Pfam" id="PF04314">
    <property type="entry name" value="PCuAC"/>
    <property type="match status" value="1"/>
</dbReference>
<organism evidence="2 3">
    <name type="scientific">Thiomicrorhabdus xiamenensis</name>
    <dbReference type="NCBI Taxonomy" id="2739063"/>
    <lineage>
        <taxon>Bacteria</taxon>
        <taxon>Pseudomonadati</taxon>
        <taxon>Pseudomonadota</taxon>
        <taxon>Gammaproteobacteria</taxon>
        <taxon>Thiotrichales</taxon>
        <taxon>Piscirickettsiaceae</taxon>
        <taxon>Thiomicrorhabdus</taxon>
    </lineage>
</organism>
<name>A0A7D4SIV6_9GAMM</name>
<gene>
    <name evidence="2" type="ORF">HQN79_11320</name>
</gene>
<evidence type="ECO:0000256" key="1">
    <source>
        <dbReference type="SAM" id="SignalP"/>
    </source>
</evidence>
<evidence type="ECO:0000313" key="2">
    <source>
        <dbReference type="EMBL" id="QKI90120.1"/>
    </source>
</evidence>
<dbReference type="PANTHER" id="PTHR36302">
    <property type="entry name" value="BLR7088 PROTEIN"/>
    <property type="match status" value="1"/>
</dbReference>
<dbReference type="InterPro" id="IPR007410">
    <property type="entry name" value="LpqE-like"/>
</dbReference>
<dbReference type="RefSeq" id="WP_173286620.1">
    <property type="nucleotide sequence ID" value="NZ_CP054020.1"/>
</dbReference>
<dbReference type="EMBL" id="CP054020">
    <property type="protein sequence ID" value="QKI90120.1"/>
    <property type="molecule type" value="Genomic_DNA"/>
</dbReference>
<keyword evidence="3" id="KW-1185">Reference proteome</keyword>
<proteinExistence type="predicted"/>
<feature type="chain" id="PRO_5028954081" evidence="1">
    <location>
        <begin position="23"/>
        <end position="309"/>
    </location>
</feature>
<dbReference type="InterPro" id="IPR036182">
    <property type="entry name" value="PCuAC_sf"/>
</dbReference>
<sequence>MKPTSLLAIAAGCLIGWQTALAATVAESVEISDPYVRMVPPTAPATAAFMTIKNTDGKDHSVVSAKGYINKITELHTHIHDNGVMRMRRVEKIDLPAGQVTALQPGGLHIMLINLNEPVKDGQKYQIDLTFEDGSTKTIEAQGRPIVPPRNGMGAGSKMGMGSGLGMKCGGMMKGPGAMSGAQLSNGRNSNPMRMVMHANPAFPNLTGIAVKNAAELNLSAEQVSKLKAWTAEHGDKMQKMFQQVDALEKALIQDALAGQPKAELMAKFEKTLALRKQIAATKIDCRDNMKKVLNAEQFAKLASIYPMM</sequence>
<dbReference type="AlphaFoldDB" id="A0A7D4SIV6"/>
<dbReference type="InterPro" id="IPR058248">
    <property type="entry name" value="Lxx211020-like"/>
</dbReference>
<evidence type="ECO:0000313" key="3">
    <source>
        <dbReference type="Proteomes" id="UP000504724"/>
    </source>
</evidence>